<evidence type="ECO:0000256" key="6">
    <source>
        <dbReference type="ARBA" id="ARBA00022827"/>
    </source>
</evidence>
<evidence type="ECO:0000256" key="8">
    <source>
        <dbReference type="ARBA" id="ARBA00023315"/>
    </source>
</evidence>
<dbReference type="OrthoDB" id="610608at2759"/>
<evidence type="ECO:0000256" key="1">
    <source>
        <dbReference type="ARBA" id="ARBA00001974"/>
    </source>
</evidence>
<evidence type="ECO:0000256" key="4">
    <source>
        <dbReference type="ARBA" id="ARBA00022630"/>
    </source>
</evidence>
<evidence type="ECO:0000313" key="11">
    <source>
        <dbReference type="EMBL" id="OEL34413.1"/>
    </source>
</evidence>
<protein>
    <submittedName>
        <fullName evidence="11">Agmatine coumaroyltransferase-2</fullName>
    </submittedName>
</protein>
<evidence type="ECO:0000256" key="7">
    <source>
        <dbReference type="ARBA" id="ARBA00023002"/>
    </source>
</evidence>
<dbReference type="GO" id="GO:0050660">
    <property type="term" value="F:flavin adenine dinucleotide binding"/>
    <property type="evidence" value="ECO:0007669"/>
    <property type="project" value="InterPro"/>
</dbReference>
<proteinExistence type="inferred from homology"/>
<keyword evidence="6" id="KW-0274">FAD</keyword>
<dbReference type="EMBL" id="LWDX02015421">
    <property type="protein sequence ID" value="OEL34413.1"/>
    <property type="molecule type" value="Genomic_DNA"/>
</dbReference>
<accession>A0A1E5WAH9</accession>
<dbReference type="STRING" id="888268.A0A1E5WAH9"/>
<dbReference type="PANTHER" id="PTHR31642">
    <property type="entry name" value="TRICHOTHECENE 3-O-ACETYLTRANSFERASE"/>
    <property type="match status" value="1"/>
</dbReference>
<dbReference type="GO" id="GO:0003885">
    <property type="term" value="F:D-arabinono-1,4-lactone oxidase activity"/>
    <property type="evidence" value="ECO:0007669"/>
    <property type="project" value="InterPro"/>
</dbReference>
<dbReference type="GO" id="GO:0016020">
    <property type="term" value="C:membrane"/>
    <property type="evidence" value="ECO:0007669"/>
    <property type="project" value="InterPro"/>
</dbReference>
<comment type="cofactor">
    <cofactor evidence="1">
        <name>FAD</name>
        <dbReference type="ChEBI" id="CHEBI:57692"/>
    </cofactor>
</comment>
<dbReference type="FunFam" id="3.30.559.10:FF:000008">
    <property type="entry name" value="Tryptamine hydroxycinnamoyl transferase"/>
    <property type="match status" value="1"/>
</dbReference>
<feature type="domain" description="D-arabinono-1,4-lactone oxidase C-terminal" evidence="9">
    <location>
        <begin position="109"/>
        <end position="246"/>
    </location>
</feature>
<keyword evidence="7" id="KW-0560">Oxidoreductase</keyword>
<sequence>MRVITPAPASEGYAKAFLLILEEEDIEATKDSLSRCAVALATAAILSNGNYGPLKNGEQPPLPGRPVVGFHNRIQSSGRCLTGPDDALFTACPWDPRVSHGTFYFQAGVSVPLSRAAAFIRDVQRLRDLNNPGALCSVEVYYYGVILRYVRASTAHLGKAEDSVDFDLTYYRSRDPAAPRQHEGALEEVEQMVLRRHGGLPHWGKNQNAAFEGAVGKYGAARVAAFMAVKRAYDPDGLFSSEWSDQVLGTSGGGGGVSVVRDGLVTLYWGKNQNAAFEGAVGKYGAASVAAFMAVKRAYDPDGLFSSEWSDQVLGTSGGGGGVSVVRDGCALEGLCGCSRDSHCAPSKGYLCRPGRCTRRPGCAGVTTITRHGRAAVDTLLMAKSLYICDQHCTVYGQMGIPVYDVDFGAGRPFLYMPSFLPEEGLVFIMPASSGDESVDAQQYVLMKITVRSSMAVKPDYGGGATPSPTDDVVPLTVFDKVNFDQHISDIYFFRPPAPPKADLVAGLAKALAVHREWAGRFGVDSKGSRVILLNDAGVWFVEATADVPLDSVMPLEPTPEVLSLHPSGDNAEELMLIQVTRFACGSFVVGTTGQHLVADGRAARSFVVAWGQATRGGAAVEPVCDCRASVFAPRNPPRVEFEHRGIEFKQRRGLEKVIGMNQVNTAGDELRVRRVHFSQEMVLELKARAAASSAGAPRSCSTFQCVAAHLWRCVSKARGLDGRQATSLHIAVDGRGRMTNPRVPEGYTGNVVLWARPTSTVEELLAKPLWHAVELIGREVARIDDSYFRSFVDFASSGAVEQEGLVPAADPTKTVHSPDIEVYSQIGVPLYDLDFGTGQPFLYMPSYLPEEGLAFIMPSFSGDGSIDVQLCLFSGAMDIFNNCCYSC</sequence>
<dbReference type="GO" id="GO:0016747">
    <property type="term" value="F:acyltransferase activity, transferring groups other than amino-acyl groups"/>
    <property type="evidence" value="ECO:0007669"/>
    <property type="project" value="UniProtKB-ARBA"/>
</dbReference>
<evidence type="ECO:0000259" key="10">
    <source>
        <dbReference type="Pfam" id="PF22906"/>
    </source>
</evidence>
<evidence type="ECO:0000256" key="2">
    <source>
        <dbReference type="ARBA" id="ARBA00005147"/>
    </source>
</evidence>
<dbReference type="InterPro" id="IPR055154">
    <property type="entry name" value="GULLO2-like_C"/>
</dbReference>
<keyword evidence="12" id="KW-1185">Reference proteome</keyword>
<keyword evidence="8" id="KW-0012">Acyltransferase</keyword>
<keyword evidence="4" id="KW-0285">Flavoprotein</keyword>
<comment type="pathway">
    <text evidence="2">Cofactor biosynthesis; L-ascorbate biosynthesis.</text>
</comment>
<dbReference type="Proteomes" id="UP000095767">
    <property type="component" value="Unassembled WGS sequence"/>
</dbReference>
<reference evidence="11 12" key="1">
    <citation type="submission" date="2016-09" db="EMBL/GenBank/DDBJ databases">
        <title>The draft genome of Dichanthelium oligosanthes: A C3 panicoid grass species.</title>
        <authorList>
            <person name="Studer A.J."/>
            <person name="Schnable J.C."/>
            <person name="Brutnell T.P."/>
        </authorList>
    </citation>
    <scope>NUCLEOTIDE SEQUENCE [LARGE SCALE GENOMIC DNA]</scope>
    <source>
        <strain evidence="12">cv. Kellogg 1175</strain>
        <tissue evidence="11">Leaf</tissue>
    </source>
</reference>
<dbReference type="Gene3D" id="3.30.70.2520">
    <property type="match status" value="1"/>
</dbReference>
<dbReference type="InterPro" id="IPR016164">
    <property type="entry name" value="FAD-linked_Oxase-like_C"/>
</dbReference>
<dbReference type="Pfam" id="PF04030">
    <property type="entry name" value="ALO"/>
    <property type="match status" value="1"/>
</dbReference>
<keyword evidence="5 11" id="KW-0808">Transferase</keyword>
<comment type="caution">
    <text evidence="11">The sequence shown here is derived from an EMBL/GenBank/DDBJ whole genome shotgun (WGS) entry which is preliminary data.</text>
</comment>
<evidence type="ECO:0000256" key="5">
    <source>
        <dbReference type="ARBA" id="ARBA00022679"/>
    </source>
</evidence>
<dbReference type="Pfam" id="PF22906">
    <property type="entry name" value="GULLO2-like_3rd"/>
    <property type="match status" value="1"/>
</dbReference>
<dbReference type="PANTHER" id="PTHR31642:SF13">
    <property type="entry name" value="AGMATINE HYDROXYCINNAMOYLTRANSFERASE 1"/>
    <property type="match status" value="1"/>
</dbReference>
<dbReference type="InterPro" id="IPR050317">
    <property type="entry name" value="Plant_Fungal_Acyltransferase"/>
</dbReference>
<comment type="similarity">
    <text evidence="3">Belongs to the plant acyltransferase family.</text>
</comment>
<dbReference type="InterPro" id="IPR023213">
    <property type="entry name" value="CAT-like_dom_sf"/>
</dbReference>
<evidence type="ECO:0000313" key="12">
    <source>
        <dbReference type="Proteomes" id="UP000095767"/>
    </source>
</evidence>
<gene>
    <name evidence="11" type="ORF">BAE44_0004567</name>
</gene>
<evidence type="ECO:0000259" key="9">
    <source>
        <dbReference type="Pfam" id="PF04030"/>
    </source>
</evidence>
<dbReference type="InterPro" id="IPR007173">
    <property type="entry name" value="ALO_C"/>
</dbReference>
<dbReference type="AlphaFoldDB" id="A0A1E5WAH9"/>
<dbReference type="UniPathway" id="UPA00132"/>
<feature type="domain" description="L-gulonolactone oxidase 2-like C-terminal" evidence="10">
    <location>
        <begin position="327"/>
        <end position="356"/>
    </location>
</feature>
<evidence type="ECO:0000256" key="3">
    <source>
        <dbReference type="ARBA" id="ARBA00009861"/>
    </source>
</evidence>
<dbReference type="Pfam" id="PF02458">
    <property type="entry name" value="Transferase"/>
    <property type="match status" value="1"/>
</dbReference>
<dbReference type="Gene3D" id="3.30.559.10">
    <property type="entry name" value="Chloramphenicol acetyltransferase-like domain"/>
    <property type="match status" value="3"/>
</dbReference>
<dbReference type="GO" id="GO:0019853">
    <property type="term" value="P:L-ascorbic acid biosynthetic process"/>
    <property type="evidence" value="ECO:0007669"/>
    <property type="project" value="UniProtKB-UniPathway"/>
</dbReference>
<name>A0A1E5WAH9_9POAL</name>
<dbReference type="SUPFAM" id="SSF55103">
    <property type="entry name" value="FAD-linked oxidases, C-terminal domain"/>
    <property type="match status" value="1"/>
</dbReference>
<organism evidence="11 12">
    <name type="scientific">Dichanthelium oligosanthes</name>
    <dbReference type="NCBI Taxonomy" id="888268"/>
    <lineage>
        <taxon>Eukaryota</taxon>
        <taxon>Viridiplantae</taxon>
        <taxon>Streptophyta</taxon>
        <taxon>Embryophyta</taxon>
        <taxon>Tracheophyta</taxon>
        <taxon>Spermatophyta</taxon>
        <taxon>Magnoliopsida</taxon>
        <taxon>Liliopsida</taxon>
        <taxon>Poales</taxon>
        <taxon>Poaceae</taxon>
        <taxon>PACMAD clade</taxon>
        <taxon>Panicoideae</taxon>
        <taxon>Panicodae</taxon>
        <taxon>Paniceae</taxon>
        <taxon>Dichantheliinae</taxon>
        <taxon>Dichanthelium</taxon>
    </lineage>
</organism>